<dbReference type="AlphaFoldDB" id="D9QUE6"/>
<dbReference type="SUPFAM" id="SSF116726">
    <property type="entry name" value="TrkA C-terminal domain-like"/>
    <property type="match status" value="1"/>
</dbReference>
<dbReference type="InterPro" id="IPR036291">
    <property type="entry name" value="NAD(P)-bd_dom_sf"/>
</dbReference>
<evidence type="ECO:0000259" key="2">
    <source>
        <dbReference type="PROSITE" id="PS51202"/>
    </source>
</evidence>
<dbReference type="STRING" id="574087.Acear_0392"/>
<dbReference type="RefSeq" id="WP_013277385.1">
    <property type="nucleotide sequence ID" value="NC_014378.1"/>
</dbReference>
<dbReference type="SUPFAM" id="SSF51735">
    <property type="entry name" value="NAD(P)-binding Rossmann-fold domains"/>
    <property type="match status" value="1"/>
</dbReference>
<dbReference type="KEGG" id="aar:Acear_0392"/>
<name>D9QUE6_ACEAZ</name>
<gene>
    <name evidence="3" type="ordered locus">Acear_0392</name>
</gene>
<feature type="domain" description="RCK C-terminal" evidence="2">
    <location>
        <begin position="134"/>
        <end position="216"/>
    </location>
</feature>
<dbReference type="HOGENOM" id="CLU_046525_3_2_9"/>
<dbReference type="PANTHER" id="PTHR43833">
    <property type="entry name" value="POTASSIUM CHANNEL PROTEIN 2-RELATED-RELATED"/>
    <property type="match status" value="1"/>
</dbReference>
<dbReference type="GO" id="GO:0008324">
    <property type="term" value="F:monoatomic cation transmembrane transporter activity"/>
    <property type="evidence" value="ECO:0007669"/>
    <property type="project" value="InterPro"/>
</dbReference>
<dbReference type="eggNOG" id="COG0569">
    <property type="taxonomic scope" value="Bacteria"/>
</dbReference>
<evidence type="ECO:0000313" key="4">
    <source>
        <dbReference type="Proteomes" id="UP000001661"/>
    </source>
</evidence>
<feature type="domain" description="RCK N-terminal" evidence="1">
    <location>
        <begin position="1"/>
        <end position="117"/>
    </location>
</feature>
<dbReference type="Pfam" id="PF02080">
    <property type="entry name" value="TrkA_C"/>
    <property type="match status" value="1"/>
</dbReference>
<dbReference type="Gene3D" id="3.40.50.720">
    <property type="entry name" value="NAD(P)-binding Rossmann-like Domain"/>
    <property type="match status" value="1"/>
</dbReference>
<dbReference type="InterPro" id="IPR003148">
    <property type="entry name" value="RCK_N"/>
</dbReference>
<evidence type="ECO:0000313" key="3">
    <source>
        <dbReference type="EMBL" id="ADL11939.1"/>
    </source>
</evidence>
<dbReference type="Proteomes" id="UP000001661">
    <property type="component" value="Chromosome"/>
</dbReference>
<reference evidence="3 4" key="1">
    <citation type="journal article" date="2010" name="Stand. Genomic Sci.">
        <title>Complete genome sequence of Acetohalobium arabaticum type strain (Z-7288).</title>
        <authorList>
            <person name="Sikorski J."/>
            <person name="Lapidus A."/>
            <person name="Chertkov O."/>
            <person name="Lucas S."/>
            <person name="Copeland A."/>
            <person name="Glavina Del Rio T."/>
            <person name="Nolan M."/>
            <person name="Tice H."/>
            <person name="Cheng J.F."/>
            <person name="Han C."/>
            <person name="Brambilla E."/>
            <person name="Pitluck S."/>
            <person name="Liolios K."/>
            <person name="Ivanova N."/>
            <person name="Mavromatis K."/>
            <person name="Mikhailova N."/>
            <person name="Pati A."/>
            <person name="Bruce D."/>
            <person name="Detter C."/>
            <person name="Tapia R."/>
            <person name="Goodwin L."/>
            <person name="Chen A."/>
            <person name="Palaniappan K."/>
            <person name="Land M."/>
            <person name="Hauser L."/>
            <person name="Chang Y.J."/>
            <person name="Jeffries C.D."/>
            <person name="Rohde M."/>
            <person name="Goker M."/>
            <person name="Spring S."/>
            <person name="Woyke T."/>
            <person name="Bristow J."/>
            <person name="Eisen J.A."/>
            <person name="Markowitz V."/>
            <person name="Hugenholtz P."/>
            <person name="Kyrpides N.C."/>
            <person name="Klenk H.P."/>
        </authorList>
    </citation>
    <scope>NUCLEOTIDE SEQUENCE [LARGE SCALE GENOMIC DNA]</scope>
    <source>
        <strain evidence="4">ATCC 49924 / DSM 5501 / Z-7288</strain>
    </source>
</reference>
<accession>D9QUE6</accession>
<proteinExistence type="predicted"/>
<dbReference type="Pfam" id="PF02254">
    <property type="entry name" value="TrkA_N"/>
    <property type="match status" value="1"/>
</dbReference>
<organism evidence="3 4">
    <name type="scientific">Acetohalobium arabaticum (strain ATCC 49924 / DSM 5501 / Z-7288)</name>
    <dbReference type="NCBI Taxonomy" id="574087"/>
    <lineage>
        <taxon>Bacteria</taxon>
        <taxon>Bacillati</taxon>
        <taxon>Bacillota</taxon>
        <taxon>Clostridia</taxon>
        <taxon>Halanaerobiales</taxon>
        <taxon>Halobacteroidaceae</taxon>
        <taxon>Acetohalobium</taxon>
    </lineage>
</organism>
<dbReference type="Gene3D" id="3.30.70.1450">
    <property type="entry name" value="Regulator of K+ conductance, C-terminal domain"/>
    <property type="match status" value="1"/>
</dbReference>
<dbReference type="InterPro" id="IPR050721">
    <property type="entry name" value="Trk_Ktr_HKT_K-transport"/>
</dbReference>
<dbReference type="InterPro" id="IPR036721">
    <property type="entry name" value="RCK_C_sf"/>
</dbReference>
<dbReference type="PROSITE" id="PS51202">
    <property type="entry name" value="RCK_C"/>
    <property type="match status" value="1"/>
</dbReference>
<protein>
    <submittedName>
        <fullName evidence="3">TrkA-N domain protein</fullName>
    </submittedName>
</protein>
<keyword evidence="4" id="KW-1185">Reference proteome</keyword>
<sequence>MKQFVVVGLGRFGTSVATSLAEEGYDVLAIDKEEDLVQEITDKVTHAVQADATDEDSLKTLGVNNFDVAVVSIGDDIQSSLLATLILKELGVEYVVVKAQTKLHGKVLNKIGADKIVYPERDMGVRVAYNLVTTNVLDYIELSPNYSIIEVLATDKLTGKTLRELELRAKFGINVIAIKKEENEINVTPEADDMVESGDVLVVMGQEKDLDKLREY</sequence>
<dbReference type="EMBL" id="CP002105">
    <property type="protein sequence ID" value="ADL11939.1"/>
    <property type="molecule type" value="Genomic_DNA"/>
</dbReference>
<evidence type="ECO:0000259" key="1">
    <source>
        <dbReference type="PROSITE" id="PS51201"/>
    </source>
</evidence>
<dbReference type="InterPro" id="IPR006037">
    <property type="entry name" value="RCK_C"/>
</dbReference>
<dbReference type="OrthoDB" id="9776294at2"/>
<dbReference type="GO" id="GO:0006813">
    <property type="term" value="P:potassium ion transport"/>
    <property type="evidence" value="ECO:0007669"/>
    <property type="project" value="InterPro"/>
</dbReference>
<dbReference type="PROSITE" id="PS51201">
    <property type="entry name" value="RCK_N"/>
    <property type="match status" value="1"/>
</dbReference>
<dbReference type="PANTHER" id="PTHR43833:SF7">
    <property type="entry name" value="KTR SYSTEM POTASSIUM UPTAKE PROTEIN C"/>
    <property type="match status" value="1"/>
</dbReference>